<evidence type="ECO:0000256" key="1">
    <source>
        <dbReference type="ARBA" id="ARBA00000553"/>
    </source>
</evidence>
<dbReference type="NCBIfam" id="TIGR00726">
    <property type="entry name" value="peptidoglycan editing factor PgeF"/>
    <property type="match status" value="1"/>
</dbReference>
<dbReference type="GO" id="GO:0017061">
    <property type="term" value="F:S-methyl-5-thioadenosine phosphorylase activity"/>
    <property type="evidence" value="ECO:0007669"/>
    <property type="project" value="UniProtKB-EC"/>
</dbReference>
<dbReference type="InterPro" id="IPR011324">
    <property type="entry name" value="Cytotoxic_necrot_fac-like_cat"/>
</dbReference>
<dbReference type="PANTHER" id="PTHR30616">
    <property type="entry name" value="UNCHARACTERIZED PROTEIN YFIH"/>
    <property type="match status" value="1"/>
</dbReference>
<comment type="catalytic activity">
    <reaction evidence="1">
        <text>inosine + phosphate = alpha-D-ribose 1-phosphate + hypoxanthine</text>
        <dbReference type="Rhea" id="RHEA:27646"/>
        <dbReference type="ChEBI" id="CHEBI:17368"/>
        <dbReference type="ChEBI" id="CHEBI:17596"/>
        <dbReference type="ChEBI" id="CHEBI:43474"/>
        <dbReference type="ChEBI" id="CHEBI:57720"/>
        <dbReference type="EC" id="2.4.2.1"/>
    </reaction>
    <physiologicalReaction direction="left-to-right" evidence="1">
        <dbReference type="Rhea" id="RHEA:27647"/>
    </physiologicalReaction>
</comment>
<comment type="catalytic activity">
    <reaction evidence="8">
        <text>adenosine + phosphate = alpha-D-ribose 1-phosphate + adenine</text>
        <dbReference type="Rhea" id="RHEA:27642"/>
        <dbReference type="ChEBI" id="CHEBI:16335"/>
        <dbReference type="ChEBI" id="CHEBI:16708"/>
        <dbReference type="ChEBI" id="CHEBI:43474"/>
        <dbReference type="ChEBI" id="CHEBI:57720"/>
        <dbReference type="EC" id="2.4.2.1"/>
    </reaction>
    <physiologicalReaction direction="left-to-right" evidence="8">
        <dbReference type="Rhea" id="RHEA:27643"/>
    </physiologicalReaction>
</comment>
<comment type="catalytic activity">
    <reaction evidence="7">
        <text>adenosine + H2O + H(+) = inosine + NH4(+)</text>
        <dbReference type="Rhea" id="RHEA:24408"/>
        <dbReference type="ChEBI" id="CHEBI:15377"/>
        <dbReference type="ChEBI" id="CHEBI:15378"/>
        <dbReference type="ChEBI" id="CHEBI:16335"/>
        <dbReference type="ChEBI" id="CHEBI:17596"/>
        <dbReference type="ChEBI" id="CHEBI:28938"/>
        <dbReference type="EC" id="3.5.4.4"/>
    </reaction>
    <physiologicalReaction direction="left-to-right" evidence="7">
        <dbReference type="Rhea" id="RHEA:24409"/>
    </physiologicalReaction>
</comment>
<dbReference type="RefSeq" id="WP_069122651.1">
    <property type="nucleotide sequence ID" value="NZ_MARB01000006.1"/>
</dbReference>
<evidence type="ECO:0000256" key="5">
    <source>
        <dbReference type="ARBA" id="ARBA00022801"/>
    </source>
</evidence>
<keyword evidence="12" id="KW-1185">Reference proteome</keyword>
<name>A0A7Z0VN59_9GAMM</name>
<dbReference type="GO" id="GO:0005507">
    <property type="term" value="F:copper ion binding"/>
    <property type="evidence" value="ECO:0007669"/>
    <property type="project" value="TreeGrafter"/>
</dbReference>
<protein>
    <recommendedName>
        <fullName evidence="10">Purine nucleoside phosphorylase</fullName>
    </recommendedName>
</protein>
<dbReference type="Pfam" id="PF02578">
    <property type="entry name" value="Cu-oxidase_4"/>
    <property type="match status" value="1"/>
</dbReference>
<evidence type="ECO:0000256" key="4">
    <source>
        <dbReference type="ARBA" id="ARBA00022723"/>
    </source>
</evidence>
<dbReference type="PANTHER" id="PTHR30616:SF2">
    <property type="entry name" value="PURINE NUCLEOSIDE PHOSPHORYLASE LACC1"/>
    <property type="match status" value="1"/>
</dbReference>
<evidence type="ECO:0000256" key="6">
    <source>
        <dbReference type="ARBA" id="ARBA00022833"/>
    </source>
</evidence>
<evidence type="ECO:0000256" key="3">
    <source>
        <dbReference type="ARBA" id="ARBA00022679"/>
    </source>
</evidence>
<dbReference type="GO" id="GO:0016787">
    <property type="term" value="F:hydrolase activity"/>
    <property type="evidence" value="ECO:0007669"/>
    <property type="project" value="UniProtKB-KW"/>
</dbReference>
<evidence type="ECO:0000256" key="9">
    <source>
        <dbReference type="ARBA" id="ARBA00049893"/>
    </source>
</evidence>
<dbReference type="InterPro" id="IPR003730">
    <property type="entry name" value="Cu_polyphenol_OxRdtase"/>
</dbReference>
<accession>A0A7Z0VN59</accession>
<comment type="catalytic activity">
    <reaction evidence="9">
        <text>S-methyl-5'-thioadenosine + phosphate = 5-(methylsulfanyl)-alpha-D-ribose 1-phosphate + adenine</text>
        <dbReference type="Rhea" id="RHEA:11852"/>
        <dbReference type="ChEBI" id="CHEBI:16708"/>
        <dbReference type="ChEBI" id="CHEBI:17509"/>
        <dbReference type="ChEBI" id="CHEBI:43474"/>
        <dbReference type="ChEBI" id="CHEBI:58533"/>
        <dbReference type="EC" id="2.4.2.28"/>
    </reaction>
    <physiologicalReaction direction="left-to-right" evidence="9">
        <dbReference type="Rhea" id="RHEA:11853"/>
    </physiologicalReaction>
</comment>
<evidence type="ECO:0000313" key="11">
    <source>
        <dbReference type="EMBL" id="ODJ88385.1"/>
    </source>
</evidence>
<sequence>MIDVLQPAWPAPSNVKALVTTRQGGCSVAPYDSLNLADHVGDDPASVARNRALLARECRLPDKPFWLSQVHGCSVVSPDSANPGCQADAVYTDQPGVVCAVLTADCLPLLIADRQGNEVCAVHAGWRGLAAGVIENALQRFQSPMEELVVWLGPAIGAAAFEVGDEVRDRFIAYRQASAQSFTNNRPGHWLADIYALARMRLTDAGVEFITGGEYCTLTQDRLFFSYRRDGVTGRMAAMIWRD</sequence>
<keyword evidence="6" id="KW-0862">Zinc</keyword>
<evidence type="ECO:0000256" key="7">
    <source>
        <dbReference type="ARBA" id="ARBA00047989"/>
    </source>
</evidence>
<dbReference type="EMBL" id="MARB01000006">
    <property type="protein sequence ID" value="ODJ88385.1"/>
    <property type="molecule type" value="Genomic_DNA"/>
</dbReference>
<dbReference type="OrthoDB" id="4279at2"/>
<evidence type="ECO:0000256" key="10">
    <source>
        <dbReference type="RuleBase" id="RU361274"/>
    </source>
</evidence>
<keyword evidence="5" id="KW-0378">Hydrolase</keyword>
<dbReference type="SUPFAM" id="SSF64438">
    <property type="entry name" value="CNF1/YfiH-like putative cysteine hydrolases"/>
    <property type="match status" value="1"/>
</dbReference>
<dbReference type="AlphaFoldDB" id="A0A7Z0VN59"/>
<comment type="similarity">
    <text evidence="2 10">Belongs to the purine nucleoside phosphorylase YfiH/LACC1 family.</text>
</comment>
<proteinExistence type="inferred from homology"/>
<dbReference type="Gene3D" id="3.60.140.10">
    <property type="entry name" value="CNF1/YfiH-like putative cysteine hydrolases"/>
    <property type="match status" value="1"/>
</dbReference>
<comment type="caution">
    <text evidence="11">The sequence shown here is derived from an EMBL/GenBank/DDBJ whole genome shotgun (WGS) entry which is preliminary data.</text>
</comment>
<evidence type="ECO:0000256" key="8">
    <source>
        <dbReference type="ARBA" id="ARBA00048968"/>
    </source>
</evidence>
<evidence type="ECO:0000313" key="12">
    <source>
        <dbReference type="Proteomes" id="UP000094769"/>
    </source>
</evidence>
<keyword evidence="3" id="KW-0808">Transferase</keyword>
<dbReference type="CDD" id="cd16833">
    <property type="entry name" value="YfiH"/>
    <property type="match status" value="1"/>
</dbReference>
<gene>
    <name evidence="11" type="primary">yfiH</name>
    <name evidence="11" type="ORF">CODIS_13910</name>
</gene>
<dbReference type="InterPro" id="IPR038371">
    <property type="entry name" value="Cu_polyphenol_OxRdtase_sf"/>
</dbReference>
<reference evidence="11 12" key="1">
    <citation type="submission" date="2016-06" db="EMBL/GenBank/DDBJ databases">
        <title>Genome sequence of endosymbiont of Candidatus Endolucinida thiodiazotropha.</title>
        <authorList>
            <person name="Poehlein A."/>
            <person name="Koenig S."/>
            <person name="Heiden S.E."/>
            <person name="Thuermer A."/>
            <person name="Voget S."/>
            <person name="Daniel R."/>
            <person name="Markert S."/>
            <person name="Gros O."/>
            <person name="Schweder T."/>
        </authorList>
    </citation>
    <scope>NUCLEOTIDE SEQUENCE [LARGE SCALE GENOMIC DNA]</scope>
    <source>
        <strain evidence="11 12">COS</strain>
    </source>
</reference>
<organism evidence="11 12">
    <name type="scientific">Candidatus Thiodiazotropha endolucinida</name>
    <dbReference type="NCBI Taxonomy" id="1655433"/>
    <lineage>
        <taxon>Bacteria</taxon>
        <taxon>Pseudomonadati</taxon>
        <taxon>Pseudomonadota</taxon>
        <taxon>Gammaproteobacteria</taxon>
        <taxon>Chromatiales</taxon>
        <taxon>Sedimenticolaceae</taxon>
        <taxon>Candidatus Thiodiazotropha</taxon>
    </lineage>
</organism>
<evidence type="ECO:0000256" key="2">
    <source>
        <dbReference type="ARBA" id="ARBA00007353"/>
    </source>
</evidence>
<dbReference type="Proteomes" id="UP000094769">
    <property type="component" value="Unassembled WGS sequence"/>
</dbReference>
<keyword evidence="4" id="KW-0479">Metal-binding</keyword>